<proteinExistence type="predicted"/>
<dbReference type="AlphaFoldDB" id="A0AA97AQ63"/>
<dbReference type="EMBL" id="CP130144">
    <property type="protein sequence ID" value="WNZ46342.1"/>
    <property type="molecule type" value="Genomic_DNA"/>
</dbReference>
<reference evidence="1" key="2">
    <citation type="submission" date="2023-07" db="EMBL/GenBank/DDBJ databases">
        <authorList>
            <person name="Bai X.-H."/>
            <person name="Wang H.-H."/>
            <person name="Wang J."/>
            <person name="Ma M.-Y."/>
            <person name="Hu H.-H."/>
            <person name="Song Z.-L."/>
            <person name="Ma H.-G."/>
            <person name="Fan Y."/>
            <person name="Du C.-Y."/>
            <person name="Xu J.-C."/>
        </authorList>
    </citation>
    <scope>NUCLEOTIDE SEQUENCE</scope>
    <source>
        <strain evidence="1">CZ1</strain>
    </source>
</reference>
<protein>
    <submittedName>
        <fullName evidence="1">Uncharacterized protein</fullName>
    </submittedName>
</protein>
<reference evidence="1" key="1">
    <citation type="journal article" date="2023" name="Plants (Basel)">
        <title>Genomic Analysis of Leptolyngbya boryana CZ1 Reveals Efficient Carbon Fixation Modules.</title>
        <authorList>
            <person name="Bai X."/>
            <person name="Wang H."/>
            <person name="Cheng W."/>
            <person name="Wang J."/>
            <person name="Ma M."/>
            <person name="Hu H."/>
            <person name="Song Z."/>
            <person name="Ma H."/>
            <person name="Fan Y."/>
            <person name="Du C."/>
            <person name="Xu J."/>
        </authorList>
    </citation>
    <scope>NUCLEOTIDE SEQUENCE</scope>
    <source>
        <strain evidence="1">CZ1</strain>
    </source>
</reference>
<accession>A0AA97AQ63</accession>
<name>A0AA97AQ63_LEPBY</name>
<dbReference type="RefSeq" id="WP_316427528.1">
    <property type="nucleotide sequence ID" value="NZ_CP130144.1"/>
</dbReference>
<sequence length="58" mass="6304">MLDDTYKLVGSEAYTAALKVYNYAKASGDEAGLAPAIEELGQRFARRQKKEKAQPAAV</sequence>
<evidence type="ECO:0000313" key="1">
    <source>
        <dbReference type="EMBL" id="WNZ46342.1"/>
    </source>
</evidence>
<gene>
    <name evidence="1" type="ORF">Q2T42_00625</name>
</gene>
<organism evidence="1">
    <name type="scientific">Leptolyngbya boryana CZ1</name>
    <dbReference type="NCBI Taxonomy" id="3060204"/>
    <lineage>
        <taxon>Bacteria</taxon>
        <taxon>Bacillati</taxon>
        <taxon>Cyanobacteriota</taxon>
        <taxon>Cyanophyceae</taxon>
        <taxon>Leptolyngbyales</taxon>
        <taxon>Leptolyngbyaceae</taxon>
        <taxon>Leptolyngbya group</taxon>
        <taxon>Leptolyngbya</taxon>
    </lineage>
</organism>